<evidence type="ECO:0000259" key="2">
    <source>
        <dbReference type="SMART" id="SM00062"/>
    </source>
</evidence>
<dbReference type="AlphaFoldDB" id="B1LT77"/>
<evidence type="ECO:0000313" key="3">
    <source>
        <dbReference type="EMBL" id="ACB22383.1"/>
    </source>
</evidence>
<protein>
    <submittedName>
        <fullName evidence="3">Extracellular solute-binding protein family 3</fullName>
    </submittedName>
</protein>
<dbReference type="Proteomes" id="UP000006589">
    <property type="component" value="Chromosome"/>
</dbReference>
<dbReference type="eggNOG" id="COG0834">
    <property type="taxonomic scope" value="Bacteria"/>
</dbReference>
<dbReference type="EMBL" id="CP001001">
    <property type="protein sequence ID" value="ACB22383.1"/>
    <property type="molecule type" value="Genomic_DNA"/>
</dbReference>
<dbReference type="CDD" id="cd13530">
    <property type="entry name" value="PBP2_peptides_like"/>
    <property type="match status" value="1"/>
</dbReference>
<feature type="domain" description="Solute-binding protein family 3/N-terminal" evidence="2">
    <location>
        <begin position="46"/>
        <end position="271"/>
    </location>
</feature>
<dbReference type="SUPFAM" id="SSF53850">
    <property type="entry name" value="Periplasmic binding protein-like II"/>
    <property type="match status" value="1"/>
</dbReference>
<accession>B1LT77</accession>
<dbReference type="InterPro" id="IPR001638">
    <property type="entry name" value="Solute-binding_3/MltF_N"/>
</dbReference>
<name>B1LT77_METRJ</name>
<dbReference type="STRING" id="426355.Mrad2831_0360"/>
<gene>
    <name evidence="3" type="ordered locus">Mrad2831_0360</name>
</gene>
<evidence type="ECO:0000313" key="4">
    <source>
        <dbReference type="Proteomes" id="UP000006589"/>
    </source>
</evidence>
<dbReference type="Gene3D" id="3.40.190.10">
    <property type="entry name" value="Periplasmic binding protein-like II"/>
    <property type="match status" value="2"/>
</dbReference>
<keyword evidence="1" id="KW-0732">Signal</keyword>
<dbReference type="SMART" id="SM00062">
    <property type="entry name" value="PBPb"/>
    <property type="match status" value="1"/>
</dbReference>
<organism evidence="3 4">
    <name type="scientific">Methylobacterium radiotolerans (strain ATCC 27329 / DSM 1819 / JCM 2831 / NBRC 15690 / NCIMB 10815 / 0-1)</name>
    <dbReference type="NCBI Taxonomy" id="426355"/>
    <lineage>
        <taxon>Bacteria</taxon>
        <taxon>Pseudomonadati</taxon>
        <taxon>Pseudomonadota</taxon>
        <taxon>Alphaproteobacteria</taxon>
        <taxon>Hyphomicrobiales</taxon>
        <taxon>Methylobacteriaceae</taxon>
        <taxon>Methylobacterium</taxon>
    </lineage>
</organism>
<dbReference type="KEGG" id="mrd:Mrad2831_0360"/>
<reference evidence="3 4" key="1">
    <citation type="submission" date="2008-03" db="EMBL/GenBank/DDBJ databases">
        <title>Complete sequence of chromosome of Methylobacterium radiotolerans JCM 2831.</title>
        <authorList>
            <consortium name="US DOE Joint Genome Institute"/>
            <person name="Copeland A."/>
            <person name="Lucas S."/>
            <person name="Lapidus A."/>
            <person name="Glavina del Rio T."/>
            <person name="Dalin E."/>
            <person name="Tice H."/>
            <person name="Bruce D."/>
            <person name="Goodwin L."/>
            <person name="Pitluck S."/>
            <person name="Kiss H."/>
            <person name="Brettin T."/>
            <person name="Detter J.C."/>
            <person name="Han C."/>
            <person name="Kuske C.R."/>
            <person name="Schmutz J."/>
            <person name="Larimer F."/>
            <person name="Land M."/>
            <person name="Hauser L."/>
            <person name="Kyrpides N."/>
            <person name="Mikhailova N."/>
            <person name="Marx C.J."/>
            <person name="Richardson P."/>
        </authorList>
    </citation>
    <scope>NUCLEOTIDE SEQUENCE [LARGE SCALE GENOMIC DNA]</scope>
    <source>
        <strain evidence="4">ATCC 27329 / DSM 1819 / JCM 2831 / NBRC 15690 / NCIMB 10815 / 0-1</strain>
    </source>
</reference>
<dbReference type="HOGENOM" id="CLU_019602_18_2_5"/>
<dbReference type="PANTHER" id="PTHR35936">
    <property type="entry name" value="MEMBRANE-BOUND LYTIC MUREIN TRANSGLYCOSYLASE F"/>
    <property type="match status" value="1"/>
</dbReference>
<dbReference type="Pfam" id="PF00497">
    <property type="entry name" value="SBP_bac_3"/>
    <property type="match status" value="1"/>
</dbReference>
<proteinExistence type="predicted"/>
<evidence type="ECO:0000256" key="1">
    <source>
        <dbReference type="ARBA" id="ARBA00022729"/>
    </source>
</evidence>
<dbReference type="PANTHER" id="PTHR35936:SF17">
    <property type="entry name" value="ARGININE-BINDING EXTRACELLULAR PROTEIN ARTP"/>
    <property type="match status" value="1"/>
</dbReference>
<sequence length="276" mass="29233">MKAGAGFRRVTRAMHGSGTMRRRLAKLCLSSALLLGILGAAVGAQPLKVGSTPTGLPFTFLDTKTNTIQGVMVDLVNAVSKEAGFTVAVEPLQFSTLIPALTASKIDIIAAAMFITPQRKEVVSFSAPVYSYGEGLIVPKTDTKDYTSFADLKGETVGAQVGTAFVEPLKKSGLFNEVKIYDAIPDIIRDVNSGRLKAGFADAPILAYYVKQGLFPGVRLVETFKPTVVASVGLSVRKTDTELLAKIDAALAKLKADGTLQAILTKWGLPPSADRS</sequence>